<feature type="region of interest" description="Disordered" evidence="3">
    <location>
        <begin position="1"/>
        <end position="68"/>
    </location>
</feature>
<dbReference type="PROSITE" id="PS50013">
    <property type="entry name" value="CHROMO_2"/>
    <property type="match status" value="1"/>
</dbReference>
<dbReference type="PANTHER" id="PTHR47240">
    <property type="entry name" value="CHROMO DOMAIN-CONTAINING PROTEIN LHP1"/>
    <property type="match status" value="1"/>
</dbReference>
<evidence type="ECO:0000256" key="2">
    <source>
        <dbReference type="ARBA" id="ARBA00023242"/>
    </source>
</evidence>
<dbReference type="Pfam" id="PF00385">
    <property type="entry name" value="Chromo"/>
    <property type="match status" value="1"/>
</dbReference>
<accession>A0A6J1EA84</accession>
<evidence type="ECO:0000256" key="1">
    <source>
        <dbReference type="ARBA" id="ARBA00004123"/>
    </source>
</evidence>
<dbReference type="Gene3D" id="2.40.50.40">
    <property type="match status" value="1"/>
</dbReference>
<name>A0A6J1EA84_CUCMO</name>
<evidence type="ECO:0000313" key="5">
    <source>
        <dbReference type="Proteomes" id="UP000504609"/>
    </source>
</evidence>
<dbReference type="InterPro" id="IPR008251">
    <property type="entry name" value="Chromo_shadow_dom"/>
</dbReference>
<evidence type="ECO:0000313" key="6">
    <source>
        <dbReference type="RefSeq" id="XP_022924716.1"/>
    </source>
</evidence>
<sequence length="420" mass="46365">MDKTKMGRRKKKAAGSSEPETVTLPISGITDSTHVNGDSGFSIFNDNGNEPLIASPYPASSVQNSSVQTPLVTDEAGEVNGGDDGDRGEVNAAGDVSAYEQTKFDEGFFEVESILRKRVRKGQLQYLVKWHGWPKTANTWEPSDNLQSCSELIDEFEESSRSGKQRKRKRKVGGVENQSREKKRHHNLATNNVTDIVISTVDDCISATPLNIKIHCDLPTPQAPVDVENGHMEGTFYGSRKRDDHDLKLSELKAAMSANMVDSDKKAVASNDLVLVYDVSKVDCVVGSNQESHSIGSKRRKSSRVKRFTKDAALSEDSEQGLKRNASTLSIEPTDRNEELELENPSLSGHSRKVSDITRIIKPVGYSVSVSNGIPDVTVTFLVLRSDGKEVTVSNKFLKTNNPHLLINFYEQHLRYNPTS</sequence>
<organism evidence="5 6">
    <name type="scientific">Cucurbita moschata</name>
    <name type="common">Winter crookneck squash</name>
    <name type="synonym">Cucurbita pepo var. moschata</name>
    <dbReference type="NCBI Taxonomy" id="3662"/>
    <lineage>
        <taxon>Eukaryota</taxon>
        <taxon>Viridiplantae</taxon>
        <taxon>Streptophyta</taxon>
        <taxon>Embryophyta</taxon>
        <taxon>Tracheophyta</taxon>
        <taxon>Spermatophyta</taxon>
        <taxon>Magnoliopsida</taxon>
        <taxon>eudicotyledons</taxon>
        <taxon>Gunneridae</taxon>
        <taxon>Pentapetalae</taxon>
        <taxon>rosids</taxon>
        <taxon>fabids</taxon>
        <taxon>Cucurbitales</taxon>
        <taxon>Cucurbitaceae</taxon>
        <taxon>Cucurbiteae</taxon>
        <taxon>Cucurbita</taxon>
    </lineage>
</organism>
<feature type="domain" description="Chromo" evidence="4">
    <location>
        <begin position="109"/>
        <end position="168"/>
    </location>
</feature>
<dbReference type="InterPro" id="IPR000953">
    <property type="entry name" value="Chromo/chromo_shadow_dom"/>
</dbReference>
<evidence type="ECO:0000259" key="4">
    <source>
        <dbReference type="PROSITE" id="PS50013"/>
    </source>
</evidence>
<reference evidence="6" key="1">
    <citation type="submission" date="2025-08" db="UniProtKB">
        <authorList>
            <consortium name="RefSeq"/>
        </authorList>
    </citation>
    <scope>IDENTIFICATION</scope>
    <source>
        <tissue evidence="6">Young leaves</tissue>
    </source>
</reference>
<dbReference type="PROSITE" id="PS00598">
    <property type="entry name" value="CHROMO_1"/>
    <property type="match status" value="1"/>
</dbReference>
<dbReference type="GO" id="GO:0031507">
    <property type="term" value="P:heterochromatin formation"/>
    <property type="evidence" value="ECO:0007669"/>
    <property type="project" value="InterPro"/>
</dbReference>
<dbReference type="InterPro" id="IPR023779">
    <property type="entry name" value="Chromodomain_CS"/>
</dbReference>
<comment type="subcellular location">
    <subcellularLocation>
        <location evidence="1">Nucleus</location>
    </subcellularLocation>
</comment>
<dbReference type="GO" id="GO:0005634">
    <property type="term" value="C:nucleus"/>
    <property type="evidence" value="ECO:0007669"/>
    <property type="project" value="UniProtKB-SubCell"/>
</dbReference>
<feature type="compositionally biased region" description="Basic residues" evidence="3">
    <location>
        <begin position="163"/>
        <end position="172"/>
    </location>
</feature>
<dbReference type="SUPFAM" id="SSF54160">
    <property type="entry name" value="Chromo domain-like"/>
    <property type="match status" value="1"/>
</dbReference>
<dbReference type="GeneID" id="111432131"/>
<dbReference type="Proteomes" id="UP000504609">
    <property type="component" value="Unplaced"/>
</dbReference>
<gene>
    <name evidence="6" type="primary">LOC111432131</name>
</gene>
<dbReference type="InterPro" id="IPR023780">
    <property type="entry name" value="Chromo_domain"/>
</dbReference>
<dbReference type="InterPro" id="IPR044251">
    <property type="entry name" value="LHP1-like"/>
</dbReference>
<proteinExistence type="predicted"/>
<dbReference type="CDD" id="cd00024">
    <property type="entry name" value="CD_CSD"/>
    <property type="match status" value="1"/>
</dbReference>
<feature type="compositionally biased region" description="Basic residues" evidence="3">
    <location>
        <begin position="1"/>
        <end position="13"/>
    </location>
</feature>
<dbReference type="PANTHER" id="PTHR47240:SF2">
    <property type="entry name" value="CHROMO DOMAIN-CONTAINING PROTEIN LHP1"/>
    <property type="match status" value="1"/>
</dbReference>
<feature type="region of interest" description="Disordered" evidence="3">
    <location>
        <begin position="290"/>
        <end position="326"/>
    </location>
</feature>
<dbReference type="AlphaFoldDB" id="A0A6J1EA84"/>
<dbReference type="RefSeq" id="XP_022924716.1">
    <property type="nucleotide sequence ID" value="XM_023068948.1"/>
</dbReference>
<keyword evidence="2" id="KW-0539">Nucleus</keyword>
<feature type="region of interest" description="Disordered" evidence="3">
    <location>
        <begin position="156"/>
        <end position="186"/>
    </location>
</feature>
<keyword evidence="5" id="KW-1185">Reference proteome</keyword>
<dbReference type="SMART" id="SM00298">
    <property type="entry name" value="CHROMO"/>
    <property type="match status" value="1"/>
</dbReference>
<evidence type="ECO:0000256" key="3">
    <source>
        <dbReference type="SAM" id="MobiDB-lite"/>
    </source>
</evidence>
<feature type="compositionally biased region" description="Basic residues" evidence="3">
    <location>
        <begin position="296"/>
        <end position="307"/>
    </location>
</feature>
<feature type="compositionally biased region" description="Polar residues" evidence="3">
    <location>
        <begin position="58"/>
        <end position="68"/>
    </location>
</feature>
<dbReference type="InterPro" id="IPR016197">
    <property type="entry name" value="Chromo-like_dom_sf"/>
</dbReference>
<dbReference type="GO" id="GO:0000792">
    <property type="term" value="C:heterochromatin"/>
    <property type="evidence" value="ECO:0007669"/>
    <property type="project" value="UniProtKB-ARBA"/>
</dbReference>
<protein>
    <submittedName>
        <fullName evidence="6">Chromo domain-containing protein LHP1-like isoform X2</fullName>
    </submittedName>
</protein>
<dbReference type="SMART" id="SM00300">
    <property type="entry name" value="ChSh"/>
    <property type="match status" value="1"/>
</dbReference>